<protein>
    <submittedName>
        <fullName evidence="1">Uncharacterized protein</fullName>
    </submittedName>
</protein>
<evidence type="ECO:0000313" key="1">
    <source>
        <dbReference type="EMBL" id="GBN19160.1"/>
    </source>
</evidence>
<gene>
    <name evidence="1" type="ORF">AVEN_106111_1</name>
</gene>
<dbReference type="EMBL" id="BGPR01006458">
    <property type="protein sequence ID" value="GBN19160.1"/>
    <property type="molecule type" value="Genomic_DNA"/>
</dbReference>
<name>A0A4Y2LYC1_ARAVE</name>
<keyword evidence="2" id="KW-1185">Reference proteome</keyword>
<comment type="caution">
    <text evidence="1">The sequence shown here is derived from an EMBL/GenBank/DDBJ whole genome shotgun (WGS) entry which is preliminary data.</text>
</comment>
<reference evidence="1 2" key="1">
    <citation type="journal article" date="2019" name="Sci. Rep.">
        <title>Orb-weaving spider Araneus ventricosus genome elucidates the spidroin gene catalogue.</title>
        <authorList>
            <person name="Kono N."/>
            <person name="Nakamura H."/>
            <person name="Ohtoshi R."/>
            <person name="Moran D.A.P."/>
            <person name="Shinohara A."/>
            <person name="Yoshida Y."/>
            <person name="Fujiwara M."/>
            <person name="Mori M."/>
            <person name="Tomita M."/>
            <person name="Arakawa K."/>
        </authorList>
    </citation>
    <scope>NUCLEOTIDE SEQUENCE [LARGE SCALE GENOMIC DNA]</scope>
</reference>
<dbReference type="AlphaFoldDB" id="A0A4Y2LYC1"/>
<dbReference type="Proteomes" id="UP000499080">
    <property type="component" value="Unassembled WGS sequence"/>
</dbReference>
<evidence type="ECO:0000313" key="2">
    <source>
        <dbReference type="Proteomes" id="UP000499080"/>
    </source>
</evidence>
<accession>A0A4Y2LYC1</accession>
<organism evidence="1 2">
    <name type="scientific">Araneus ventricosus</name>
    <name type="common">Orbweaver spider</name>
    <name type="synonym">Epeira ventricosa</name>
    <dbReference type="NCBI Taxonomy" id="182803"/>
    <lineage>
        <taxon>Eukaryota</taxon>
        <taxon>Metazoa</taxon>
        <taxon>Ecdysozoa</taxon>
        <taxon>Arthropoda</taxon>
        <taxon>Chelicerata</taxon>
        <taxon>Arachnida</taxon>
        <taxon>Araneae</taxon>
        <taxon>Araneomorphae</taxon>
        <taxon>Entelegynae</taxon>
        <taxon>Araneoidea</taxon>
        <taxon>Araneidae</taxon>
        <taxon>Araneus</taxon>
    </lineage>
</organism>
<proteinExistence type="predicted"/>
<sequence length="82" mass="9407">MQQNTAIKQRQLLSLPPKGLVVHSGTRSPDPYGKFELVRIRTGSPNPNRESDSRTRNGFVPFGRTRVQSYLLKVRILRFVLE</sequence>